<evidence type="ECO:0000313" key="2">
    <source>
        <dbReference type="Proteomes" id="UP000332515"/>
    </source>
</evidence>
<reference evidence="1 2" key="1">
    <citation type="submission" date="2019-09" db="EMBL/GenBank/DDBJ databases">
        <title>Segnochrobactrum spirostomi gen. nov., sp. nov., isolated from the ciliate Spirostomum cf. yagiui and description of a novel family, Segnochrobactraceae fam. nov. within the order Rhizobiales of the class Alphaproteobacteria.</title>
        <authorList>
            <person name="Akter S."/>
            <person name="Shazib S.U.A."/>
            <person name="Shin M.K."/>
        </authorList>
    </citation>
    <scope>NUCLEOTIDE SEQUENCE [LARGE SCALE GENOMIC DNA]</scope>
    <source>
        <strain evidence="1 2">Sp-1</strain>
    </source>
</reference>
<accession>A0A6A7Y8V5</accession>
<comment type="caution">
    <text evidence="1">The sequence shown here is derived from an EMBL/GenBank/DDBJ whole genome shotgun (WGS) entry which is preliminary data.</text>
</comment>
<dbReference type="EMBL" id="VWNA01000001">
    <property type="protein sequence ID" value="MQT14411.1"/>
    <property type="molecule type" value="Genomic_DNA"/>
</dbReference>
<sequence>MSKSLFDAPGVIAAMSCGAGVRIAVRVFLVGAAGEEIAIEVANLPGFPMLAERSPAQLLAVLTADRKALIRLEGDWRFMTDTEVEDYLRREREDAE</sequence>
<gene>
    <name evidence="1" type="ORF">F0357_17495</name>
</gene>
<dbReference type="Proteomes" id="UP000332515">
    <property type="component" value="Unassembled WGS sequence"/>
</dbReference>
<dbReference type="AlphaFoldDB" id="A0A6A7Y8V5"/>
<evidence type="ECO:0000313" key="1">
    <source>
        <dbReference type="EMBL" id="MQT14411.1"/>
    </source>
</evidence>
<protein>
    <submittedName>
        <fullName evidence="1">Uncharacterized protein</fullName>
    </submittedName>
</protein>
<organism evidence="1 2">
    <name type="scientific">Segnochrobactrum spirostomi</name>
    <dbReference type="NCBI Taxonomy" id="2608987"/>
    <lineage>
        <taxon>Bacteria</taxon>
        <taxon>Pseudomonadati</taxon>
        <taxon>Pseudomonadota</taxon>
        <taxon>Alphaproteobacteria</taxon>
        <taxon>Hyphomicrobiales</taxon>
        <taxon>Segnochrobactraceae</taxon>
        <taxon>Segnochrobactrum</taxon>
    </lineage>
</organism>
<name>A0A6A7Y8V5_9HYPH</name>
<keyword evidence="2" id="KW-1185">Reference proteome</keyword>
<dbReference type="RefSeq" id="WP_153485087.1">
    <property type="nucleotide sequence ID" value="NZ_VWNA01000001.1"/>
</dbReference>
<proteinExistence type="predicted"/>